<keyword evidence="1" id="KW-0472">Membrane</keyword>
<evidence type="ECO:0000313" key="3">
    <source>
        <dbReference type="Proteomes" id="UP001184828"/>
    </source>
</evidence>
<protein>
    <submittedName>
        <fullName evidence="2">Uncharacterized protein</fullName>
    </submittedName>
</protein>
<dbReference type="EMBL" id="JAVDQZ010000005">
    <property type="protein sequence ID" value="MDR6427587.1"/>
    <property type="molecule type" value="Genomic_DNA"/>
</dbReference>
<dbReference type="AlphaFoldDB" id="A0AAE3Y0T5"/>
<reference evidence="2" key="1">
    <citation type="submission" date="2023-07" db="EMBL/GenBank/DDBJ databases">
        <title>Sorghum-associated microbial communities from plants grown in Nebraska, USA.</title>
        <authorList>
            <person name="Schachtman D."/>
        </authorList>
    </citation>
    <scope>NUCLEOTIDE SEQUENCE</scope>
    <source>
        <strain evidence="2">DS2114</strain>
    </source>
</reference>
<keyword evidence="1" id="KW-0812">Transmembrane</keyword>
<accession>A0AAE3Y0T5</accession>
<keyword evidence="1" id="KW-1133">Transmembrane helix</keyword>
<sequence length="49" mass="5550">MELRKLPLGDFFMNRLREDAGISSTEFAVFSAIVVSLYLPLLLAVLFMN</sequence>
<comment type="caution">
    <text evidence="2">The sequence shown here is derived from an EMBL/GenBank/DDBJ whole genome shotgun (WGS) entry which is preliminary data.</text>
</comment>
<name>A0AAE3Y0T5_VARPD</name>
<evidence type="ECO:0000256" key="1">
    <source>
        <dbReference type="SAM" id="Phobius"/>
    </source>
</evidence>
<evidence type="ECO:0000313" key="2">
    <source>
        <dbReference type="EMBL" id="MDR6427587.1"/>
    </source>
</evidence>
<feature type="transmembrane region" description="Helical" evidence="1">
    <location>
        <begin position="27"/>
        <end position="48"/>
    </location>
</feature>
<organism evidence="2 3">
    <name type="scientific">Variovorax paradoxus</name>
    <dbReference type="NCBI Taxonomy" id="34073"/>
    <lineage>
        <taxon>Bacteria</taxon>
        <taxon>Pseudomonadati</taxon>
        <taxon>Pseudomonadota</taxon>
        <taxon>Betaproteobacteria</taxon>
        <taxon>Burkholderiales</taxon>
        <taxon>Comamonadaceae</taxon>
        <taxon>Variovorax</taxon>
    </lineage>
</organism>
<proteinExistence type="predicted"/>
<dbReference type="Proteomes" id="UP001184828">
    <property type="component" value="Unassembled WGS sequence"/>
</dbReference>
<dbReference type="RefSeq" id="WP_192324212.1">
    <property type="nucleotide sequence ID" value="NZ_JAUSRU010000004.1"/>
</dbReference>
<gene>
    <name evidence="2" type="ORF">J2738_003742</name>
</gene>